<dbReference type="GO" id="GO:0003676">
    <property type="term" value="F:nucleic acid binding"/>
    <property type="evidence" value="ECO:0007669"/>
    <property type="project" value="InterPro"/>
</dbReference>
<gene>
    <name evidence="6" type="ORF">IAA16_05005</name>
</gene>
<dbReference type="GO" id="GO:0009307">
    <property type="term" value="P:DNA restriction-modification system"/>
    <property type="evidence" value="ECO:0007669"/>
    <property type="project" value="InterPro"/>
</dbReference>
<sequence>MEQKKENPVYITEQLITYIGNKRALLDFIAQGVTYVQKKLGTKTLSMADVFSGSGIVARFFRQYAHSLWTNDLELYSLLINQCYQANQSEINLVQLQDIYRELIYKVESQSPVPGFISELYAPKSDTHIQKGERCFYTRQNALYIDTVRKYIAEDIPSSLQPFFIAPLLSQASIHANTAGVFKGFYKNKEGIGQFGGTGKNALERITGAIQLPFPVFSNFECQHYHLQKEATAMAENIPEIDVAYLDPPYNQHPYGSNYFMLNVIASGTPPDSNRISTVSGIPQNWNRSDYNKSRTILPTFSALLEKLPAKFLLISYSSEGFISPNQMHTLLEKYGKIKRLEYQYNAFRGSRNLSQRNKYVTEYLYIVEKN</sequence>
<dbReference type="InterPro" id="IPR012327">
    <property type="entry name" value="MeTrfase_D12"/>
</dbReference>
<dbReference type="InterPro" id="IPR029063">
    <property type="entry name" value="SAM-dependent_MTases_sf"/>
</dbReference>
<organism evidence="6 7">
    <name type="scientific">Candidatus Treponema excrementipullorum</name>
    <dbReference type="NCBI Taxonomy" id="2838768"/>
    <lineage>
        <taxon>Bacteria</taxon>
        <taxon>Pseudomonadati</taxon>
        <taxon>Spirochaetota</taxon>
        <taxon>Spirochaetia</taxon>
        <taxon>Spirochaetales</taxon>
        <taxon>Treponemataceae</taxon>
        <taxon>Treponema</taxon>
    </lineage>
</organism>
<dbReference type="Pfam" id="PF02086">
    <property type="entry name" value="MethyltransfD12"/>
    <property type="match status" value="1"/>
</dbReference>
<dbReference type="AlphaFoldDB" id="A0A9E2NZ40"/>
<dbReference type="GO" id="GO:0009007">
    <property type="term" value="F:site-specific DNA-methyltransferase (adenine-specific) activity"/>
    <property type="evidence" value="ECO:0007669"/>
    <property type="project" value="UniProtKB-EC"/>
</dbReference>
<evidence type="ECO:0000256" key="3">
    <source>
        <dbReference type="ARBA" id="ARBA00022679"/>
    </source>
</evidence>
<evidence type="ECO:0000313" key="7">
    <source>
        <dbReference type="Proteomes" id="UP000823914"/>
    </source>
</evidence>
<dbReference type="Proteomes" id="UP000823914">
    <property type="component" value="Unassembled WGS sequence"/>
</dbReference>
<evidence type="ECO:0000256" key="1">
    <source>
        <dbReference type="ARBA" id="ARBA00011900"/>
    </source>
</evidence>
<dbReference type="PROSITE" id="PS00092">
    <property type="entry name" value="N6_MTASE"/>
    <property type="match status" value="1"/>
</dbReference>
<evidence type="ECO:0000313" key="6">
    <source>
        <dbReference type="EMBL" id="MBU3849905.1"/>
    </source>
</evidence>
<protein>
    <recommendedName>
        <fullName evidence="1">site-specific DNA-methyltransferase (adenine-specific)</fullName>
        <ecNumber evidence="1">2.1.1.72</ecNumber>
    </recommendedName>
</protein>
<comment type="caution">
    <text evidence="6">The sequence shown here is derived from an EMBL/GenBank/DDBJ whole genome shotgun (WGS) entry which is preliminary data.</text>
</comment>
<keyword evidence="2 6" id="KW-0489">Methyltransferase</keyword>
<dbReference type="InterPro" id="IPR002052">
    <property type="entry name" value="DNA_methylase_N6_adenine_CS"/>
</dbReference>
<evidence type="ECO:0000256" key="2">
    <source>
        <dbReference type="ARBA" id="ARBA00022603"/>
    </source>
</evidence>
<proteinExistence type="predicted"/>
<dbReference type="GO" id="GO:0032259">
    <property type="term" value="P:methylation"/>
    <property type="evidence" value="ECO:0007669"/>
    <property type="project" value="UniProtKB-KW"/>
</dbReference>
<dbReference type="EMBL" id="JAHLFV010000117">
    <property type="protein sequence ID" value="MBU3849905.1"/>
    <property type="molecule type" value="Genomic_DNA"/>
</dbReference>
<name>A0A9E2NZ40_9SPIR</name>
<reference evidence="6" key="2">
    <citation type="submission" date="2021-04" db="EMBL/GenBank/DDBJ databases">
        <authorList>
            <person name="Gilroy R."/>
        </authorList>
    </citation>
    <scope>NUCLEOTIDE SEQUENCE</scope>
    <source>
        <strain evidence="6">Gambia15-2214</strain>
    </source>
</reference>
<evidence type="ECO:0000256" key="4">
    <source>
        <dbReference type="ARBA" id="ARBA00022691"/>
    </source>
</evidence>
<dbReference type="EC" id="2.1.1.72" evidence="1"/>
<reference evidence="6" key="1">
    <citation type="journal article" date="2021" name="PeerJ">
        <title>Extensive microbial diversity within the chicken gut microbiome revealed by metagenomics and culture.</title>
        <authorList>
            <person name="Gilroy R."/>
            <person name="Ravi A."/>
            <person name="Getino M."/>
            <person name="Pursley I."/>
            <person name="Horton D.L."/>
            <person name="Alikhan N.F."/>
            <person name="Baker D."/>
            <person name="Gharbi K."/>
            <person name="Hall N."/>
            <person name="Watson M."/>
            <person name="Adriaenssens E.M."/>
            <person name="Foster-Nyarko E."/>
            <person name="Jarju S."/>
            <person name="Secka A."/>
            <person name="Antonio M."/>
            <person name="Oren A."/>
            <person name="Chaudhuri R.R."/>
            <person name="La Ragione R."/>
            <person name="Hildebrand F."/>
            <person name="Pallen M.J."/>
        </authorList>
    </citation>
    <scope>NUCLEOTIDE SEQUENCE</scope>
    <source>
        <strain evidence="6">Gambia15-2214</strain>
    </source>
</reference>
<keyword evidence="4" id="KW-0949">S-adenosyl-L-methionine</keyword>
<keyword evidence="3" id="KW-0808">Transferase</keyword>
<accession>A0A9E2NZ40</accession>
<evidence type="ECO:0000256" key="5">
    <source>
        <dbReference type="ARBA" id="ARBA00047942"/>
    </source>
</evidence>
<dbReference type="SUPFAM" id="SSF53335">
    <property type="entry name" value="S-adenosyl-L-methionine-dependent methyltransferases"/>
    <property type="match status" value="1"/>
</dbReference>
<comment type="catalytic activity">
    <reaction evidence="5">
        <text>a 2'-deoxyadenosine in DNA + S-adenosyl-L-methionine = an N(6)-methyl-2'-deoxyadenosine in DNA + S-adenosyl-L-homocysteine + H(+)</text>
        <dbReference type="Rhea" id="RHEA:15197"/>
        <dbReference type="Rhea" id="RHEA-COMP:12418"/>
        <dbReference type="Rhea" id="RHEA-COMP:12419"/>
        <dbReference type="ChEBI" id="CHEBI:15378"/>
        <dbReference type="ChEBI" id="CHEBI:57856"/>
        <dbReference type="ChEBI" id="CHEBI:59789"/>
        <dbReference type="ChEBI" id="CHEBI:90615"/>
        <dbReference type="ChEBI" id="CHEBI:90616"/>
        <dbReference type="EC" id="2.1.1.72"/>
    </reaction>
</comment>